<evidence type="ECO:0000313" key="16">
    <source>
        <dbReference type="EMBL" id="BDG73904.1"/>
    </source>
</evidence>
<comment type="catalytic activity">
    <reaction evidence="12">
        <text>pyruvate + phosphate + ATP = phosphoenolpyruvate + AMP + diphosphate + H(+)</text>
        <dbReference type="Rhea" id="RHEA:10756"/>
        <dbReference type="ChEBI" id="CHEBI:15361"/>
        <dbReference type="ChEBI" id="CHEBI:15378"/>
        <dbReference type="ChEBI" id="CHEBI:30616"/>
        <dbReference type="ChEBI" id="CHEBI:33019"/>
        <dbReference type="ChEBI" id="CHEBI:43474"/>
        <dbReference type="ChEBI" id="CHEBI:58702"/>
        <dbReference type="ChEBI" id="CHEBI:456215"/>
        <dbReference type="EC" id="2.7.9.1"/>
    </reaction>
</comment>
<dbReference type="Pfam" id="PF00391">
    <property type="entry name" value="PEP-utilizers"/>
    <property type="match status" value="1"/>
</dbReference>
<dbReference type="InterPro" id="IPR010121">
    <property type="entry name" value="Pyruvate_phosphate_dikinase"/>
</dbReference>
<keyword evidence="17" id="KW-1185">Reference proteome</keyword>
<comment type="function">
    <text evidence="2">Catalyzes the reversible phosphorylation of pyruvate and phosphate.</text>
</comment>
<gene>
    <name evidence="16" type="ORF">Rmf_38330</name>
</gene>
<proteinExistence type="inferred from homology"/>
<feature type="domain" description="PEP-utilising enzyme C-terminal" evidence="15">
    <location>
        <begin position="528"/>
        <end position="879"/>
    </location>
</feature>
<dbReference type="InterPro" id="IPR015813">
    <property type="entry name" value="Pyrv/PenolPyrv_kinase-like_dom"/>
</dbReference>
<dbReference type="Pfam" id="PF01326">
    <property type="entry name" value="PPDK_N"/>
    <property type="match status" value="2"/>
</dbReference>
<evidence type="ECO:0000256" key="8">
    <source>
        <dbReference type="ARBA" id="ARBA00022741"/>
    </source>
</evidence>
<evidence type="ECO:0000256" key="2">
    <source>
        <dbReference type="ARBA" id="ARBA00003144"/>
    </source>
</evidence>
<dbReference type="RefSeq" id="WP_244408118.1">
    <property type="nucleotide sequence ID" value="NZ_AP025637.1"/>
</dbReference>
<evidence type="ECO:0000259" key="13">
    <source>
        <dbReference type="Pfam" id="PF00391"/>
    </source>
</evidence>
<dbReference type="InterPro" id="IPR013815">
    <property type="entry name" value="ATP_grasp_subdomain_1"/>
</dbReference>
<evidence type="ECO:0000259" key="15">
    <source>
        <dbReference type="Pfam" id="PF02896"/>
    </source>
</evidence>
<keyword evidence="7" id="KW-0479">Metal-binding</keyword>
<dbReference type="PROSITE" id="PS00370">
    <property type="entry name" value="PEP_ENZYMES_PHOS_SITE"/>
    <property type="match status" value="1"/>
</dbReference>
<dbReference type="SUPFAM" id="SSF56059">
    <property type="entry name" value="Glutathione synthetase ATP-binding domain-like"/>
    <property type="match status" value="1"/>
</dbReference>
<dbReference type="InterPro" id="IPR023151">
    <property type="entry name" value="PEP_util_CS"/>
</dbReference>
<keyword evidence="8" id="KW-0547">Nucleotide-binding</keyword>
<keyword evidence="9" id="KW-0418">Kinase</keyword>
<dbReference type="EMBL" id="AP025637">
    <property type="protein sequence ID" value="BDG73904.1"/>
    <property type="molecule type" value="Genomic_DNA"/>
</dbReference>
<dbReference type="InterPro" id="IPR000121">
    <property type="entry name" value="PEP_util_C"/>
</dbReference>
<evidence type="ECO:0000256" key="1">
    <source>
        <dbReference type="ARBA" id="ARBA00001946"/>
    </source>
</evidence>
<keyword evidence="6" id="KW-0808">Transferase</keyword>
<dbReference type="InterPro" id="IPR002192">
    <property type="entry name" value="PPDK_AMP/ATP-bd"/>
</dbReference>
<dbReference type="NCBIfam" id="NF004531">
    <property type="entry name" value="PRK05878.1"/>
    <property type="match status" value="1"/>
</dbReference>
<dbReference type="Gene3D" id="1.10.189.10">
    <property type="entry name" value="Pyruvate Phosphate Dikinase, domain 2"/>
    <property type="match status" value="1"/>
</dbReference>
<dbReference type="InterPro" id="IPR018274">
    <property type="entry name" value="PEP_util_AS"/>
</dbReference>
<evidence type="ECO:0000256" key="11">
    <source>
        <dbReference type="ARBA" id="ARBA00022842"/>
    </source>
</evidence>
<accession>A0ABN6P5F2</accession>
<dbReference type="PIRSF" id="PIRSF000853">
    <property type="entry name" value="PPDK"/>
    <property type="match status" value="1"/>
</dbReference>
<keyword evidence="16" id="KW-0670">Pyruvate</keyword>
<protein>
    <recommendedName>
        <fullName evidence="5 12">Pyruvate, phosphate dikinase</fullName>
        <ecNumber evidence="4 12">2.7.9.1</ecNumber>
    </recommendedName>
</protein>
<evidence type="ECO:0000256" key="10">
    <source>
        <dbReference type="ARBA" id="ARBA00022840"/>
    </source>
</evidence>
<name>A0ABN6P5F2_9PROT</name>
<keyword evidence="10" id="KW-0067">ATP-binding</keyword>
<dbReference type="SUPFAM" id="SSF51621">
    <property type="entry name" value="Phosphoenolpyruvate/pyruvate domain"/>
    <property type="match status" value="1"/>
</dbReference>
<evidence type="ECO:0000256" key="3">
    <source>
        <dbReference type="ARBA" id="ARBA00007837"/>
    </source>
</evidence>
<evidence type="ECO:0000313" key="17">
    <source>
        <dbReference type="Proteomes" id="UP000831327"/>
    </source>
</evidence>
<dbReference type="Pfam" id="PF02896">
    <property type="entry name" value="PEP-utilizers_C"/>
    <property type="match status" value="1"/>
</dbReference>
<dbReference type="EC" id="2.7.9.1" evidence="4 12"/>
<feature type="domain" description="PEP-utilising enzyme mobile" evidence="13">
    <location>
        <begin position="432"/>
        <end position="513"/>
    </location>
</feature>
<feature type="domain" description="Pyruvate phosphate dikinase AMP/ATP-binding" evidence="14">
    <location>
        <begin position="67"/>
        <end position="296"/>
    </location>
</feature>
<evidence type="ECO:0000256" key="6">
    <source>
        <dbReference type="ARBA" id="ARBA00022679"/>
    </source>
</evidence>
<reference evidence="16 17" key="1">
    <citation type="journal article" date="2016" name="Microbes Environ.">
        <title>Phylogenetically diverse aerobic anoxygenic phototrophic bacteria isolated from epilithic biofilms in Tama river, Japan.</title>
        <authorList>
            <person name="Hirose S."/>
            <person name="Matsuura K."/>
            <person name="Haruta S."/>
        </authorList>
    </citation>
    <scope>NUCLEOTIDE SEQUENCE [LARGE SCALE GENOMIC DNA]</scope>
    <source>
        <strain evidence="16 17">S08</strain>
    </source>
</reference>
<dbReference type="Gene3D" id="3.30.470.20">
    <property type="entry name" value="ATP-grasp fold, B domain"/>
    <property type="match status" value="1"/>
</dbReference>
<dbReference type="PANTHER" id="PTHR22931">
    <property type="entry name" value="PHOSPHOENOLPYRUVATE DIKINASE-RELATED"/>
    <property type="match status" value="1"/>
</dbReference>
<dbReference type="Gene3D" id="3.20.20.60">
    <property type="entry name" value="Phosphoenolpyruvate-binding domains"/>
    <property type="match status" value="1"/>
</dbReference>
<dbReference type="InterPro" id="IPR036637">
    <property type="entry name" value="Phosphohistidine_dom_sf"/>
</dbReference>
<dbReference type="Gene3D" id="3.50.30.10">
    <property type="entry name" value="Phosphohistidine domain"/>
    <property type="match status" value="1"/>
</dbReference>
<evidence type="ECO:0000256" key="4">
    <source>
        <dbReference type="ARBA" id="ARBA00011994"/>
    </source>
</evidence>
<evidence type="ECO:0000256" key="9">
    <source>
        <dbReference type="ARBA" id="ARBA00022777"/>
    </source>
</evidence>
<sequence length="891" mass="96613">MTQWVYSFGAGHNEGRAEMRNLLGGKGANLAEMASIGLPVPPGFTITTEVCTAYYANGERYPDDLDGQVRAGLARIEAAVGNTFGDHHKPLLVSVRSGARVSMPGMMDTVLNLGLNDATVEGLVTASGDARFAWDSYRRFIQMYGSVVLGVDHHRFEEIIEHIKLDTGKNEDTELSAAEWHRVVHGYKEMVAEVTGKPFPQDPWEQLWGAITAVFGSWQNQRAVTYRRLNDIPAEWGTAVNVQAMVFGNMGEDCATGVCFTRDPSTGENIFYGEYLINAQGEDVVAGIRTPQPMAQLKAKPDERSMEVAMPAAYAELVKVRATLERHYRDMQDIEFTVQSNKLYMLQTRNGKRTAAASLKIAVDMAREGLIDHTEAVKRVNPAALDQLLHPTLDPKAPRKVLAKGLPASPGAASGIVVFSADEAEARAQKGESVILVRIETSPEDIHGMHAAKGILTTRGGMTSHAAVVARGMGRPCVAGCGGVSVDYNNQVLSSGGIQVRGGELLTIDGGTGEVFVGPVAMIEPQLSGDFATLMEWADQMRRMKVRANAETPLDAETARKFGAEGIGLCRTEHMFFDPARIGAVRQMILAETEQGRRAALARLLPFQRQDFIDLFGIMAGLPVTIRLLDPPLHEFLPHTEFEIAEVATSLGANVDDMRRRAQDLSEANPMLGHRGCRLGISYPEIYEMQARAIFEAACAIGRDTHKPPHPEIMIPLVATRRELEITRAQIDRVAQEVFAEIGYHVDYSVGTMIELPRACLTADAIAESADFFSFGTNDLTQTTFGLSRDDAGKFLPLYIEKGIFPKDPFVSIDPDGVGALVRIAAEKGRGVKADIKLGICGEHGGDPSSITFCESVGLDYVSCSPYRVPVARLAAAQAALAAGGGVDRTA</sequence>
<evidence type="ECO:0000256" key="7">
    <source>
        <dbReference type="ARBA" id="ARBA00022723"/>
    </source>
</evidence>
<feature type="domain" description="Pyruvate phosphate dikinase AMP/ATP-binding" evidence="14">
    <location>
        <begin position="310"/>
        <end position="368"/>
    </location>
</feature>
<evidence type="ECO:0000259" key="14">
    <source>
        <dbReference type="Pfam" id="PF01326"/>
    </source>
</evidence>
<dbReference type="InterPro" id="IPR040442">
    <property type="entry name" value="Pyrv_kinase-like_dom_sf"/>
</dbReference>
<evidence type="ECO:0000256" key="12">
    <source>
        <dbReference type="PIRNR" id="PIRNR000853"/>
    </source>
</evidence>
<dbReference type="NCBIfam" id="TIGR01828">
    <property type="entry name" value="pyru_phos_dikin"/>
    <property type="match status" value="1"/>
</dbReference>
<comment type="cofactor">
    <cofactor evidence="1 12">
        <name>Mg(2+)</name>
        <dbReference type="ChEBI" id="CHEBI:18420"/>
    </cofactor>
</comment>
<dbReference type="Proteomes" id="UP000831327">
    <property type="component" value="Chromosome"/>
</dbReference>
<evidence type="ECO:0000256" key="5">
    <source>
        <dbReference type="ARBA" id="ARBA00020138"/>
    </source>
</evidence>
<organism evidence="16 17">
    <name type="scientific">Roseomonas fluvialis</name>
    <dbReference type="NCBI Taxonomy" id="1750527"/>
    <lineage>
        <taxon>Bacteria</taxon>
        <taxon>Pseudomonadati</taxon>
        <taxon>Pseudomonadota</taxon>
        <taxon>Alphaproteobacteria</taxon>
        <taxon>Acetobacterales</taxon>
        <taxon>Roseomonadaceae</taxon>
        <taxon>Roseomonas</taxon>
    </lineage>
</organism>
<keyword evidence="11" id="KW-0460">Magnesium</keyword>
<dbReference type="Gene3D" id="3.30.1490.20">
    <property type="entry name" value="ATP-grasp fold, A domain"/>
    <property type="match status" value="1"/>
</dbReference>
<comment type="similarity">
    <text evidence="3 12">Belongs to the PEP-utilizing enzyme family.</text>
</comment>
<dbReference type="SUPFAM" id="SSF52009">
    <property type="entry name" value="Phosphohistidine domain"/>
    <property type="match status" value="1"/>
</dbReference>
<dbReference type="PROSITE" id="PS00742">
    <property type="entry name" value="PEP_ENZYMES_2"/>
    <property type="match status" value="1"/>
</dbReference>
<dbReference type="InterPro" id="IPR008279">
    <property type="entry name" value="PEP-util_enz_mobile_dom"/>
</dbReference>
<dbReference type="Gene3D" id="1.20.80.30">
    <property type="match status" value="1"/>
</dbReference>
<dbReference type="PANTHER" id="PTHR22931:SF9">
    <property type="entry name" value="PYRUVATE, PHOSPHATE DIKINASE 1, CHLOROPLASTIC"/>
    <property type="match status" value="1"/>
</dbReference>